<reference evidence="1" key="2">
    <citation type="journal article" date="2015" name="Data Brief">
        <title>Shoot transcriptome of the giant reed, Arundo donax.</title>
        <authorList>
            <person name="Barrero R.A."/>
            <person name="Guerrero F.D."/>
            <person name="Moolhuijzen P."/>
            <person name="Goolsby J.A."/>
            <person name="Tidwell J."/>
            <person name="Bellgard S.E."/>
            <person name="Bellgard M.I."/>
        </authorList>
    </citation>
    <scope>NUCLEOTIDE SEQUENCE</scope>
    <source>
        <tissue evidence="1">Shoot tissue taken approximately 20 cm above the soil surface</tissue>
    </source>
</reference>
<reference evidence="1" key="1">
    <citation type="submission" date="2014-09" db="EMBL/GenBank/DDBJ databases">
        <authorList>
            <person name="Magalhaes I.L.F."/>
            <person name="Oliveira U."/>
            <person name="Santos F.R."/>
            <person name="Vidigal T.H.D.A."/>
            <person name="Brescovit A.D."/>
            <person name="Santos A.J."/>
        </authorList>
    </citation>
    <scope>NUCLEOTIDE SEQUENCE</scope>
    <source>
        <tissue evidence="1">Shoot tissue taken approximately 20 cm above the soil surface</tissue>
    </source>
</reference>
<dbReference type="AlphaFoldDB" id="A0A0A9CBV7"/>
<name>A0A0A9CBV7_ARUDO</name>
<protein>
    <submittedName>
        <fullName evidence="1">Uncharacterized protein</fullName>
    </submittedName>
</protein>
<proteinExistence type="predicted"/>
<organism evidence="1">
    <name type="scientific">Arundo donax</name>
    <name type="common">Giant reed</name>
    <name type="synonym">Donax arundinaceus</name>
    <dbReference type="NCBI Taxonomy" id="35708"/>
    <lineage>
        <taxon>Eukaryota</taxon>
        <taxon>Viridiplantae</taxon>
        <taxon>Streptophyta</taxon>
        <taxon>Embryophyta</taxon>
        <taxon>Tracheophyta</taxon>
        <taxon>Spermatophyta</taxon>
        <taxon>Magnoliopsida</taxon>
        <taxon>Liliopsida</taxon>
        <taxon>Poales</taxon>
        <taxon>Poaceae</taxon>
        <taxon>PACMAD clade</taxon>
        <taxon>Arundinoideae</taxon>
        <taxon>Arundineae</taxon>
        <taxon>Arundo</taxon>
    </lineage>
</organism>
<sequence>MFLCTKYFPFYLPIKLLPHV</sequence>
<accession>A0A0A9CBV7</accession>
<evidence type="ECO:0000313" key="1">
    <source>
        <dbReference type="EMBL" id="JAD70885.1"/>
    </source>
</evidence>
<dbReference type="EMBL" id="GBRH01227010">
    <property type="protein sequence ID" value="JAD70885.1"/>
    <property type="molecule type" value="Transcribed_RNA"/>
</dbReference>